<dbReference type="CDD" id="cd06533">
    <property type="entry name" value="Glyco_transf_WecG_TagA"/>
    <property type="match status" value="1"/>
</dbReference>
<proteinExistence type="predicted"/>
<dbReference type="RefSeq" id="WP_155083123.1">
    <property type="nucleotide sequence ID" value="NZ_WMIA01000004.1"/>
</dbReference>
<reference evidence="3 4" key="1">
    <citation type="submission" date="2019-11" db="EMBL/GenBank/DDBJ databases">
        <title>Isolation of a new High Light Tolerant Cyanobacteria.</title>
        <authorList>
            <person name="Dobson Z."/>
            <person name="Vaughn N."/>
            <person name="Vaughn M."/>
            <person name="Fromme P."/>
            <person name="Mazor Y."/>
        </authorList>
    </citation>
    <scope>NUCLEOTIDE SEQUENCE [LARGE SCALE GENOMIC DNA]</scope>
    <source>
        <strain evidence="3 4">0216</strain>
    </source>
</reference>
<evidence type="ECO:0000313" key="4">
    <source>
        <dbReference type="Proteomes" id="UP000437131"/>
    </source>
</evidence>
<gene>
    <name evidence="3" type="ORF">GGC33_04710</name>
</gene>
<dbReference type="Pfam" id="PF03808">
    <property type="entry name" value="Glyco_tran_WecG"/>
    <property type="match status" value="1"/>
</dbReference>
<dbReference type="InterPro" id="IPR037257">
    <property type="entry name" value="T2SS_E_N_sf"/>
</dbReference>
<dbReference type="SUPFAM" id="SSF160246">
    <property type="entry name" value="EspE N-terminal domain-like"/>
    <property type="match status" value="2"/>
</dbReference>
<dbReference type="NCBIfam" id="TIGR00696">
    <property type="entry name" value="wecG_tagA_cpsF"/>
    <property type="match status" value="1"/>
</dbReference>
<dbReference type="PANTHER" id="PTHR34136:SF1">
    <property type="entry name" value="UDP-N-ACETYL-D-MANNOSAMINURONIC ACID TRANSFERASE"/>
    <property type="match status" value="1"/>
</dbReference>
<organism evidence="3 4">
    <name type="scientific">Cyanobacterium aponinum 0216</name>
    <dbReference type="NCBI Taxonomy" id="2676140"/>
    <lineage>
        <taxon>Bacteria</taxon>
        <taxon>Bacillati</taxon>
        <taxon>Cyanobacteriota</taxon>
        <taxon>Cyanophyceae</taxon>
        <taxon>Oscillatoriophycideae</taxon>
        <taxon>Chroococcales</taxon>
        <taxon>Geminocystaceae</taxon>
        <taxon>Cyanobacterium</taxon>
    </lineage>
</organism>
<evidence type="ECO:0000256" key="1">
    <source>
        <dbReference type="ARBA" id="ARBA00022676"/>
    </source>
</evidence>
<accession>A0A844GQP1</accession>
<dbReference type="PANTHER" id="PTHR34136">
    <property type="match status" value="1"/>
</dbReference>
<comment type="caution">
    <text evidence="3">The sequence shown here is derived from an EMBL/GenBank/DDBJ whole genome shotgun (WGS) entry which is preliminary data.</text>
</comment>
<name>A0A844GQP1_9CHRO</name>
<evidence type="ECO:0000313" key="3">
    <source>
        <dbReference type="EMBL" id="MTF38220.1"/>
    </source>
</evidence>
<keyword evidence="1" id="KW-0328">Glycosyltransferase</keyword>
<dbReference type="InterPro" id="IPR004629">
    <property type="entry name" value="WecG_TagA_CpsF"/>
</dbReference>
<dbReference type="EMBL" id="WMIA01000004">
    <property type="protein sequence ID" value="MTF38220.1"/>
    <property type="molecule type" value="Genomic_DNA"/>
</dbReference>
<keyword evidence="2 3" id="KW-0808">Transferase</keyword>
<evidence type="ECO:0000256" key="2">
    <source>
        <dbReference type="ARBA" id="ARBA00022679"/>
    </source>
</evidence>
<dbReference type="GO" id="GO:0016758">
    <property type="term" value="F:hexosyltransferase activity"/>
    <property type="evidence" value="ECO:0007669"/>
    <property type="project" value="TreeGrafter"/>
</dbReference>
<sequence>MEKINFLNITINNVSLSELLTELSTKGGLIVTPNVDHLVKLQTDSSFLKAYHLADYVVCDSKILQYALKLLGKPIKEKISGSDLFPAFYNYNRDNKDIKIFLLGGMEGVAEKAKNNINQKVGREMVVEALSPSFGFENNEAECQEIIKKINESEANVLVVGVGAPKQEKWIVKYRNQLPHVKLFFPVGATIDFEAGYKDRSPQWMSNMGLEWLYRLLSEPKRLWKRYLVDSVPFFVHVIQHHFNIYQHNPILELQSLPLGKVLYHAGLLSAEELQQILEKQKEEKYGVYLGDIIKESGLLSPETIEFFAEELPEIIQSNQVWRIGDYLQKAHLISPSQIDFIKEKQAKSSSPLRLGELIVYEGYVSKQTMDWFIEFQYVLKFQKGKNPTFKQVYQELESFPIVK</sequence>
<protein>
    <submittedName>
        <fullName evidence="3">WecB/TagA/CpsF family glycosyltransferase</fullName>
    </submittedName>
</protein>
<dbReference type="AlphaFoldDB" id="A0A844GQP1"/>
<dbReference type="Proteomes" id="UP000437131">
    <property type="component" value="Unassembled WGS sequence"/>
</dbReference>